<proteinExistence type="predicted"/>
<protein>
    <submittedName>
        <fullName evidence="5">Heterokaryon incompatibility protein-domain-containing protein</fullName>
    </submittedName>
</protein>
<dbReference type="RefSeq" id="XP_070918626.1">
    <property type="nucleotide sequence ID" value="XM_071062525.1"/>
</dbReference>
<dbReference type="GeneID" id="98177848"/>
<dbReference type="PANTHER" id="PTHR24148:SF73">
    <property type="entry name" value="HET DOMAIN PROTEIN (AFU_ORTHOLOGUE AFUA_8G01020)"/>
    <property type="match status" value="1"/>
</dbReference>
<organism evidence="5 6">
    <name type="scientific">Madurella fahalii</name>
    <dbReference type="NCBI Taxonomy" id="1157608"/>
    <lineage>
        <taxon>Eukaryota</taxon>
        <taxon>Fungi</taxon>
        <taxon>Dikarya</taxon>
        <taxon>Ascomycota</taxon>
        <taxon>Pezizomycotina</taxon>
        <taxon>Sordariomycetes</taxon>
        <taxon>Sordariomycetidae</taxon>
        <taxon>Sordariales</taxon>
        <taxon>Sordariales incertae sedis</taxon>
        <taxon>Madurella</taxon>
    </lineage>
</organism>
<evidence type="ECO:0000259" key="3">
    <source>
        <dbReference type="Pfam" id="PF06985"/>
    </source>
</evidence>
<dbReference type="Pfam" id="PF06985">
    <property type="entry name" value="HET"/>
    <property type="match status" value="1"/>
</dbReference>
<accession>A0ABQ0GGK4</accession>
<keyword evidence="1" id="KW-0677">Repeat</keyword>
<feature type="compositionally biased region" description="Basic and acidic residues" evidence="2">
    <location>
        <begin position="292"/>
        <end position="312"/>
    </location>
</feature>
<comment type="caution">
    <text evidence="5">The sequence shown here is derived from an EMBL/GenBank/DDBJ whole genome shotgun (WGS) entry which is preliminary data.</text>
</comment>
<dbReference type="InterPro" id="IPR056884">
    <property type="entry name" value="NPHP3-like_N"/>
</dbReference>
<name>A0ABQ0GGK4_9PEZI</name>
<evidence type="ECO:0000259" key="4">
    <source>
        <dbReference type="Pfam" id="PF24883"/>
    </source>
</evidence>
<evidence type="ECO:0000256" key="2">
    <source>
        <dbReference type="SAM" id="MobiDB-lite"/>
    </source>
</evidence>
<dbReference type="InterPro" id="IPR052895">
    <property type="entry name" value="HetReg/Transcr_Mod"/>
</dbReference>
<evidence type="ECO:0000313" key="6">
    <source>
        <dbReference type="Proteomes" id="UP001628179"/>
    </source>
</evidence>
<reference evidence="5 6" key="1">
    <citation type="submission" date="2024-09" db="EMBL/GenBank/DDBJ databases">
        <title>Itraconazole resistance in Madurella fahalii resulting from another homologue of gene encoding cytochrome P450 14-alpha sterol demethylase (CYP51).</title>
        <authorList>
            <person name="Yoshioka I."/>
            <person name="Fahal A.H."/>
            <person name="Kaneko S."/>
            <person name="Yaguchi T."/>
        </authorList>
    </citation>
    <scope>NUCLEOTIDE SEQUENCE [LARGE SCALE GENOMIC DNA]</scope>
    <source>
        <strain evidence="5 6">IFM 68171</strain>
    </source>
</reference>
<feature type="region of interest" description="Disordered" evidence="2">
    <location>
        <begin position="274"/>
        <end position="312"/>
    </location>
</feature>
<dbReference type="PANTHER" id="PTHR24148">
    <property type="entry name" value="ANKYRIN REPEAT DOMAIN-CONTAINING PROTEIN 39 HOMOLOG-RELATED"/>
    <property type="match status" value="1"/>
</dbReference>
<evidence type="ECO:0000256" key="1">
    <source>
        <dbReference type="ARBA" id="ARBA00022737"/>
    </source>
</evidence>
<keyword evidence="6" id="KW-1185">Reference proteome</keyword>
<feature type="domain" description="Nephrocystin 3-like N-terminal" evidence="4">
    <location>
        <begin position="52"/>
        <end position="211"/>
    </location>
</feature>
<dbReference type="Proteomes" id="UP001628179">
    <property type="component" value="Unassembled WGS sequence"/>
</dbReference>
<sequence length="973" mass="110181">MGGWSLCRGLCSHVYREKDGRELYKRCLSGLWTSDPRREKSEIDRSASATSSRWILDSEEFHQFLRDDSSRLLWIQTKSPEDNLSCIIDELPSLAAPSSAVAYCFCPSYDRQKGAKEDAAVLSGLIYLLVEAYPFLTAWVWKEKPGSYLVHNPIASQLRILKRIVAHPKLRDVFLVINGLGMSMSGWERSFLDFILQSAESSRAKWIISSRFSLVYEQVKLDPHIIYAWPGRPEIVQRKLRLDPDAGPTDASDLDTLKWLRYMLRVPASNKSVLDSTPASLESPGRAPYPSDGRKGIEPESSRPDLASERNPETLRTYKPIYEELVPYDEFRTVLLWGGSETDGIKCTIHRQCIHHPPPFEALSYEWRLSGSSDAAAMRSITVNGENFSVGQNLWDALRHLRPPKGDKRRLWIDAICIQQTNDRDRNVQVAIMPLIYSSATMVISWLGTTMSDVVKSSMVFLCELVTAGTAKIAKERAAMPPCYANMLKIMAELPRPHISEATVARFKTRRREWLDLRAFFFLRYWKRLWIVQEVVLARQLQVQCEDCSIDWSTLASFLTYLRYADSNMPQHILDLGRSPASAILSYRLDVQSFPKRDFPPLRQSLITFAGSRCSDPRDHVYGLLGIAAGDTAVQPDYSESTLGLYEAMIGEPRLRTEDQLISFSQLLQRALGGLFHSLNPLSNVNSTDHGRQRPGTFYTRAKICGNISLVGDAYTTAEKARELLTDWHSLYFHHVRTHRPGDELPSATKDALLSIHKNARKAVSVDSRLSYAYVGIGMTTQKPSWNQILRRYEDEAFITSRTFEASETLDPVETDSCPRSTTGGELCPCLRTERLASAPRWIIGTRGQIGLVAGTVREGDVICHFENSDVAVIVRPFADGWFHSVVGRGLILRQWDEEAARIHDNSPEVFTYSVGTERRDFVQFRENVDQMSFHLDRACLRLLSVHSSSDIPHVPALTTMPRAPMQSHYEGT</sequence>
<dbReference type="InterPro" id="IPR010730">
    <property type="entry name" value="HET"/>
</dbReference>
<gene>
    <name evidence="5" type="ORF">MFIFM68171_07105</name>
</gene>
<dbReference type="EMBL" id="BAAFSV010000004">
    <property type="protein sequence ID" value="GAB1316895.1"/>
    <property type="molecule type" value="Genomic_DNA"/>
</dbReference>
<evidence type="ECO:0000313" key="5">
    <source>
        <dbReference type="EMBL" id="GAB1316895.1"/>
    </source>
</evidence>
<dbReference type="Pfam" id="PF24883">
    <property type="entry name" value="NPHP3_N"/>
    <property type="match status" value="1"/>
</dbReference>
<feature type="domain" description="Heterokaryon incompatibility" evidence="3">
    <location>
        <begin position="360"/>
        <end position="534"/>
    </location>
</feature>